<dbReference type="Gene3D" id="1.20.120.20">
    <property type="entry name" value="Apolipoprotein"/>
    <property type="match status" value="1"/>
</dbReference>
<feature type="compositionally biased region" description="Basic and acidic residues" evidence="1">
    <location>
        <begin position="55"/>
        <end position="74"/>
    </location>
</feature>
<dbReference type="AlphaFoldDB" id="A0A6D2KA13"/>
<gene>
    <name evidence="2" type="ORF">MERR_LOCUS37108</name>
</gene>
<dbReference type="GO" id="GO:0009631">
    <property type="term" value="P:cold acclimation"/>
    <property type="evidence" value="ECO:0007669"/>
    <property type="project" value="TreeGrafter"/>
</dbReference>
<proteinExistence type="predicted"/>
<dbReference type="SUPFAM" id="SSF58113">
    <property type="entry name" value="Apolipoprotein A-I"/>
    <property type="match status" value="1"/>
</dbReference>
<accession>A0A6D2KA13</accession>
<dbReference type="PANTHER" id="PTHR47877:SF9">
    <property type="entry name" value="GENOME ASSEMBLY, CHROMOSOME: A02"/>
    <property type="match status" value="1"/>
</dbReference>
<sequence>MAMSISGAVLSGMSSSFLINGGKRSGVGGGSMRVGWRNVVVAPQRKKSWLTAAVKGDDSSKNDPKWLDDASQKAGDFVKEMGSGVGHASAQRGQEVKDHMERARNYFTEKAGEAMDTVTEHAKRASEYVTEKGKETKEEAVSETEKAKDFIAEKADEAKESATDMHKKTTKYVGDKASEAKKAILPPKTEV</sequence>
<reference evidence="2" key="1">
    <citation type="submission" date="2020-01" db="EMBL/GenBank/DDBJ databases">
        <authorList>
            <person name="Mishra B."/>
        </authorList>
    </citation>
    <scope>NUCLEOTIDE SEQUENCE [LARGE SCALE GENOMIC DNA]</scope>
</reference>
<feature type="region of interest" description="Disordered" evidence="1">
    <location>
        <begin position="52"/>
        <end position="74"/>
    </location>
</feature>
<dbReference type="Proteomes" id="UP000467841">
    <property type="component" value="Unassembled WGS sequence"/>
</dbReference>
<keyword evidence="3" id="KW-1185">Reference proteome</keyword>
<evidence type="ECO:0000256" key="1">
    <source>
        <dbReference type="SAM" id="MobiDB-lite"/>
    </source>
</evidence>
<protein>
    <submittedName>
        <fullName evidence="2">Uncharacterized protein</fullName>
    </submittedName>
</protein>
<name>A0A6D2KA13_9BRAS</name>
<evidence type="ECO:0000313" key="3">
    <source>
        <dbReference type="Proteomes" id="UP000467841"/>
    </source>
</evidence>
<organism evidence="2 3">
    <name type="scientific">Microthlaspi erraticum</name>
    <dbReference type="NCBI Taxonomy" id="1685480"/>
    <lineage>
        <taxon>Eukaryota</taxon>
        <taxon>Viridiplantae</taxon>
        <taxon>Streptophyta</taxon>
        <taxon>Embryophyta</taxon>
        <taxon>Tracheophyta</taxon>
        <taxon>Spermatophyta</taxon>
        <taxon>Magnoliopsida</taxon>
        <taxon>eudicotyledons</taxon>
        <taxon>Gunneridae</taxon>
        <taxon>Pentapetalae</taxon>
        <taxon>rosids</taxon>
        <taxon>malvids</taxon>
        <taxon>Brassicales</taxon>
        <taxon>Brassicaceae</taxon>
        <taxon>Coluteocarpeae</taxon>
        <taxon>Microthlaspi</taxon>
    </lineage>
</organism>
<dbReference type="EMBL" id="CACVBM020001429">
    <property type="protein sequence ID" value="CAA7049873.1"/>
    <property type="molecule type" value="Genomic_DNA"/>
</dbReference>
<feature type="region of interest" description="Disordered" evidence="1">
    <location>
        <begin position="152"/>
        <end position="191"/>
    </location>
</feature>
<dbReference type="PANTHER" id="PTHR47877">
    <property type="entry name" value="LATE EMBRYOGENESIS ABUNDANT DOMAIN-CONTAINING PROTEIN / LEA DOMAIN-CONTAINING PROTEIN"/>
    <property type="match status" value="1"/>
</dbReference>
<dbReference type="GO" id="GO:0005829">
    <property type="term" value="C:cytosol"/>
    <property type="evidence" value="ECO:0007669"/>
    <property type="project" value="TreeGrafter"/>
</dbReference>
<evidence type="ECO:0000313" key="2">
    <source>
        <dbReference type="EMBL" id="CAA7049873.1"/>
    </source>
</evidence>
<comment type="caution">
    <text evidence="2">The sequence shown here is derived from an EMBL/GenBank/DDBJ whole genome shotgun (WGS) entry which is preliminary data.</text>
</comment>
<dbReference type="OrthoDB" id="1907061at2759"/>
<feature type="compositionally biased region" description="Basic and acidic residues" evidence="1">
    <location>
        <begin position="152"/>
        <end position="182"/>
    </location>
</feature>